<reference evidence="1 2" key="1">
    <citation type="journal article" date="2019" name="Int. J. Syst. Evol. Microbiol.">
        <title>The Global Catalogue of Microorganisms (GCM) 10K type strain sequencing project: providing services to taxonomists for standard genome sequencing and annotation.</title>
        <authorList>
            <consortium name="The Broad Institute Genomics Platform"/>
            <consortium name="The Broad Institute Genome Sequencing Center for Infectious Disease"/>
            <person name="Wu L."/>
            <person name="Ma J."/>
        </authorList>
    </citation>
    <scope>NUCLEOTIDE SEQUENCE [LARGE SCALE GENOMIC DNA]</scope>
    <source>
        <strain evidence="1 2">JCM 15976</strain>
    </source>
</reference>
<dbReference type="EMBL" id="BAAAGF010000002">
    <property type="protein sequence ID" value="GAA0744443.1"/>
    <property type="molecule type" value="Genomic_DNA"/>
</dbReference>
<organism evidence="1 2">
    <name type="scientific">Gaetbulibacter jejuensis</name>
    <dbReference type="NCBI Taxonomy" id="584607"/>
    <lineage>
        <taxon>Bacteria</taxon>
        <taxon>Pseudomonadati</taxon>
        <taxon>Bacteroidota</taxon>
        <taxon>Flavobacteriia</taxon>
        <taxon>Flavobacteriales</taxon>
        <taxon>Flavobacteriaceae</taxon>
        <taxon>Gaetbulibacter</taxon>
    </lineage>
</organism>
<evidence type="ECO:0000313" key="2">
    <source>
        <dbReference type="Proteomes" id="UP001500736"/>
    </source>
</evidence>
<name>A0ABN1JQ63_9FLAO</name>
<dbReference type="Proteomes" id="UP001500736">
    <property type="component" value="Unassembled WGS sequence"/>
</dbReference>
<accession>A0ABN1JQ63</accession>
<gene>
    <name evidence="1" type="ORF">GCM10009431_18580</name>
</gene>
<keyword evidence="2" id="KW-1185">Reference proteome</keyword>
<comment type="caution">
    <text evidence="1">The sequence shown here is derived from an EMBL/GenBank/DDBJ whole genome shotgun (WGS) entry which is preliminary data.</text>
</comment>
<proteinExistence type="predicted"/>
<protein>
    <submittedName>
        <fullName evidence="1">Uncharacterized protein</fullName>
    </submittedName>
</protein>
<sequence>MFMFPSELFEANKYTDVSIVGLLLSSSSLHEKTKVDKAVIKTTNFNELNRFMCLKFYCY</sequence>
<evidence type="ECO:0000313" key="1">
    <source>
        <dbReference type="EMBL" id="GAA0744443.1"/>
    </source>
</evidence>